<protein>
    <submittedName>
        <fullName evidence="1">Uncharacterized protein</fullName>
    </submittedName>
</protein>
<proteinExistence type="predicted"/>
<dbReference type="AlphaFoldDB" id="A0A4P9X4C3"/>
<gene>
    <name evidence="1" type="ORF">CXG81DRAFT_27389</name>
</gene>
<dbReference type="Proteomes" id="UP000274922">
    <property type="component" value="Unassembled WGS sequence"/>
</dbReference>
<dbReference type="OrthoDB" id="446290at2759"/>
<dbReference type="EMBL" id="ML014250">
    <property type="protein sequence ID" value="RKO99881.1"/>
    <property type="molecule type" value="Genomic_DNA"/>
</dbReference>
<evidence type="ECO:0000313" key="2">
    <source>
        <dbReference type="Proteomes" id="UP000274922"/>
    </source>
</evidence>
<evidence type="ECO:0000313" key="1">
    <source>
        <dbReference type="EMBL" id="RKO99881.1"/>
    </source>
</evidence>
<organism evidence="1 2">
    <name type="scientific">Caulochytrium protostelioides</name>
    <dbReference type="NCBI Taxonomy" id="1555241"/>
    <lineage>
        <taxon>Eukaryota</taxon>
        <taxon>Fungi</taxon>
        <taxon>Fungi incertae sedis</taxon>
        <taxon>Chytridiomycota</taxon>
        <taxon>Chytridiomycota incertae sedis</taxon>
        <taxon>Chytridiomycetes</taxon>
        <taxon>Caulochytriales</taxon>
        <taxon>Caulochytriaceae</taxon>
        <taxon>Caulochytrium</taxon>
    </lineage>
</organism>
<sequence>MAPPKATKGNETLGRGAPDVFANAVQAESLRKEMRHFTLRQEFELSPQGQKALMVTDKPTVVTPQALLAAAAQAQALALATPTAPADGASATGASDEALLHAIHYATTSGQYGAGAHVQPVRHRMTASLTPFVPPRSAVEASRDDRFHHPKAVTEITKIYGLSFVKDQSAKSTART</sequence>
<reference evidence="2" key="1">
    <citation type="journal article" date="2018" name="Nat. Microbiol.">
        <title>Leveraging single-cell genomics to expand the fungal tree of life.</title>
        <authorList>
            <person name="Ahrendt S.R."/>
            <person name="Quandt C.A."/>
            <person name="Ciobanu D."/>
            <person name="Clum A."/>
            <person name="Salamov A."/>
            <person name="Andreopoulos B."/>
            <person name="Cheng J.F."/>
            <person name="Woyke T."/>
            <person name="Pelin A."/>
            <person name="Henrissat B."/>
            <person name="Reynolds N.K."/>
            <person name="Benny G.L."/>
            <person name="Smith M.E."/>
            <person name="James T.Y."/>
            <person name="Grigoriev I.V."/>
        </authorList>
    </citation>
    <scope>NUCLEOTIDE SEQUENCE [LARGE SCALE GENOMIC DNA]</scope>
    <source>
        <strain evidence="2">ATCC 52028</strain>
    </source>
</reference>
<name>A0A4P9X4C3_9FUNG</name>
<accession>A0A4P9X4C3</accession>
<keyword evidence="2" id="KW-1185">Reference proteome</keyword>